<dbReference type="OMA" id="FRKTCAD"/>
<evidence type="ECO:0000256" key="10">
    <source>
        <dbReference type="ARBA" id="ARBA00023306"/>
    </source>
</evidence>
<evidence type="ECO:0000256" key="3">
    <source>
        <dbReference type="ARBA" id="ARBA00009471"/>
    </source>
</evidence>
<evidence type="ECO:0000313" key="13">
    <source>
        <dbReference type="Proteomes" id="UP000695026"/>
    </source>
</evidence>
<dbReference type="Proteomes" id="UP000695026">
    <property type="component" value="Unplaced"/>
</dbReference>
<keyword evidence="7 11" id="KW-0132">Cell division</keyword>
<dbReference type="CTD" id="23397"/>
<sequence>MSFSVPQFADFKENASSDSVFVSPGTRRQPLSACGTPVLENCPQNDDERERKQRRRSRVVDLQFSAESPLSIRSPVSKQAETSLPAIPQLSNAQIADHYSTCIKLSTENKITTKNAFGLHLIDYMTEILKQKDSELTNFKVAAGTLDASVKIYAVRVDAVHADVYRVLGGLGRDSAIAEPEKNQDAGEGKEDLEHSKKLPSKRKHLYKTIEQNLNNINVSETDRKYEIDPMFQRTASSFDECSTAGVFLTTLHTHSYLSEVLFDSMVFPLPSSVTSEIPSSSHVKVADLKSILLQCVEKSAICPSLTGFLFTQWNSETHNESVSALLDKFKKSGQAFDINAETDNDPQEFVEDRMEDDFDADVLDKTMARDLREFSKNPEVCGIAPESSRENLVFMGEGDIGSMCLQLSMNPSEYSYFSPRIISMWAGPEHWRFKPRHKGDNNSERISKRKTIKKVFEISFDEEIEFELHFCKTRAATILAKSTLENQNKKSNTLPADFHYNPDNLTQLFLKPKIDPWKMPLQGNSSGHDDDEVGEYDYNNPNDISNFCPAVQDADSDDDNDPLDFIGEGGMFEMTANPTGGDSQDAELDGDVKGLNISTYHEANLVAEPQKVNKIDIQYAKTAKKMDMKMLKQTMWLLLTDVPKNQTGEESEGTEKTVSSSLVSSQKVFSNITKDLLHSLPSVVAKNLSVPLAFACLLHLANEKNLKLQGVQDLSEVLVLQED</sequence>
<keyword evidence="5" id="KW-0158">Chromosome</keyword>
<keyword evidence="9 11" id="KW-0226">DNA condensation</keyword>
<evidence type="ECO:0000256" key="8">
    <source>
        <dbReference type="ARBA" id="ARBA00022776"/>
    </source>
</evidence>
<keyword evidence="6" id="KW-0963">Cytoplasm</keyword>
<evidence type="ECO:0000256" key="7">
    <source>
        <dbReference type="ARBA" id="ARBA00022618"/>
    </source>
</evidence>
<dbReference type="GeneID" id="103061206"/>
<dbReference type="GO" id="GO:0051301">
    <property type="term" value="P:cell division"/>
    <property type="evidence" value="ECO:0007669"/>
    <property type="project" value="UniProtKB-KW"/>
</dbReference>
<evidence type="ECO:0000313" key="15">
    <source>
        <dbReference type="RefSeq" id="XP_025023819.1"/>
    </source>
</evidence>
<organism evidence="13 14">
    <name type="scientific">Python bivittatus</name>
    <name type="common">Burmese python</name>
    <name type="synonym">Python molurus bivittatus</name>
    <dbReference type="NCBI Taxonomy" id="176946"/>
    <lineage>
        <taxon>Eukaryota</taxon>
        <taxon>Metazoa</taxon>
        <taxon>Chordata</taxon>
        <taxon>Craniata</taxon>
        <taxon>Vertebrata</taxon>
        <taxon>Euteleostomi</taxon>
        <taxon>Lepidosauria</taxon>
        <taxon>Squamata</taxon>
        <taxon>Bifurcata</taxon>
        <taxon>Unidentata</taxon>
        <taxon>Episquamata</taxon>
        <taxon>Toxicofera</taxon>
        <taxon>Serpentes</taxon>
        <taxon>Henophidia</taxon>
        <taxon>Pythonidae</taxon>
        <taxon>Python</taxon>
    </lineage>
</organism>
<dbReference type="GO" id="GO:0000796">
    <property type="term" value="C:condensin complex"/>
    <property type="evidence" value="ECO:0007669"/>
    <property type="project" value="InterPro"/>
</dbReference>
<keyword evidence="8 11" id="KW-0498">Mitosis</keyword>
<comment type="similarity">
    <text evidence="3 11">Belongs to the CND2 (condensin subunit 2) family.</text>
</comment>
<dbReference type="RefSeq" id="XP_025023819.1">
    <property type="nucleotide sequence ID" value="XM_025168051.1"/>
</dbReference>
<dbReference type="AlphaFoldDB" id="A0A9F2QYC9"/>
<dbReference type="Pfam" id="PF05786">
    <property type="entry name" value="Cnd2"/>
    <property type="match status" value="1"/>
</dbReference>
<reference evidence="14 15" key="1">
    <citation type="submission" date="2025-04" db="UniProtKB">
        <authorList>
            <consortium name="RefSeq"/>
        </authorList>
    </citation>
    <scope>IDENTIFICATION</scope>
    <source>
        <tissue evidence="14 15">Liver</tissue>
    </source>
</reference>
<dbReference type="PANTHER" id="PTHR13108:SF9">
    <property type="entry name" value="CONDENSIN COMPLEX SUBUNIT 2"/>
    <property type="match status" value="1"/>
</dbReference>
<dbReference type="GO" id="GO:0005737">
    <property type="term" value="C:cytoplasm"/>
    <property type="evidence" value="ECO:0007669"/>
    <property type="project" value="UniProtKB-SubCell"/>
</dbReference>
<proteinExistence type="inferred from homology"/>
<keyword evidence="10 11" id="KW-0131">Cell cycle</keyword>
<dbReference type="KEGG" id="pbi:103061206"/>
<evidence type="ECO:0000256" key="4">
    <source>
        <dbReference type="ARBA" id="ARBA00016065"/>
    </source>
</evidence>
<gene>
    <name evidence="14 15" type="primary">NCAPH</name>
</gene>
<evidence type="ECO:0000256" key="6">
    <source>
        <dbReference type="ARBA" id="ARBA00022490"/>
    </source>
</evidence>
<feature type="compositionally biased region" description="Basic and acidic residues" evidence="12">
    <location>
        <begin position="179"/>
        <end position="197"/>
    </location>
</feature>
<dbReference type="OrthoDB" id="362021at2759"/>
<feature type="region of interest" description="Disordered" evidence="12">
    <location>
        <begin position="178"/>
        <end position="198"/>
    </location>
</feature>
<dbReference type="RefSeq" id="XP_007430449.1">
    <property type="nucleotide sequence ID" value="XM_007430387.3"/>
</dbReference>
<evidence type="ECO:0000256" key="9">
    <source>
        <dbReference type="ARBA" id="ARBA00023067"/>
    </source>
</evidence>
<evidence type="ECO:0000313" key="14">
    <source>
        <dbReference type="RefSeq" id="XP_007430449.1"/>
    </source>
</evidence>
<feature type="region of interest" description="Disordered" evidence="12">
    <location>
        <begin position="16"/>
        <end position="59"/>
    </location>
</feature>
<evidence type="ECO:0000256" key="12">
    <source>
        <dbReference type="SAM" id="MobiDB-lite"/>
    </source>
</evidence>
<evidence type="ECO:0000256" key="1">
    <source>
        <dbReference type="ARBA" id="ARBA00004286"/>
    </source>
</evidence>
<comment type="subcellular location">
    <subcellularLocation>
        <location evidence="1">Chromosome</location>
    </subcellularLocation>
    <subcellularLocation>
        <location evidence="2">Cytoplasm</location>
    </subcellularLocation>
</comment>
<dbReference type="GO" id="GO:0003682">
    <property type="term" value="F:chromatin binding"/>
    <property type="evidence" value="ECO:0007669"/>
    <property type="project" value="TreeGrafter"/>
</dbReference>
<evidence type="ECO:0000256" key="11">
    <source>
        <dbReference type="PIRNR" id="PIRNR017126"/>
    </source>
</evidence>
<protein>
    <recommendedName>
        <fullName evidence="4 11">Condensin complex subunit 2</fullName>
    </recommendedName>
</protein>
<comment type="function">
    <text evidence="11">Regulatory subunit of the condensin complex, a complex required for conversion of interphase chromatin into mitotic-like condense chromosomes.</text>
</comment>
<dbReference type="PIRSF" id="PIRSF017126">
    <property type="entry name" value="Condensin_H"/>
    <property type="match status" value="1"/>
</dbReference>
<evidence type="ECO:0000256" key="2">
    <source>
        <dbReference type="ARBA" id="ARBA00004496"/>
    </source>
</evidence>
<keyword evidence="13" id="KW-1185">Reference proteome</keyword>
<name>A0A9F2QYC9_PYTBI</name>
<accession>A0A9F2QYC9</accession>
<dbReference type="GO" id="GO:0007076">
    <property type="term" value="P:mitotic chromosome condensation"/>
    <property type="evidence" value="ECO:0007669"/>
    <property type="project" value="InterPro"/>
</dbReference>
<dbReference type="PANTHER" id="PTHR13108">
    <property type="entry name" value="CONDENSIN COMPLEX SUBUNIT 2"/>
    <property type="match status" value="1"/>
</dbReference>
<dbReference type="InterPro" id="IPR022816">
    <property type="entry name" value="Condensin_barren_su2"/>
</dbReference>
<evidence type="ECO:0000256" key="5">
    <source>
        <dbReference type="ARBA" id="ARBA00022454"/>
    </source>
</evidence>